<dbReference type="RefSeq" id="WP_344976243.1">
    <property type="nucleotide sequence ID" value="NZ_BAABDD010000037.1"/>
</dbReference>
<accession>A0ABP7GK98</accession>
<evidence type="ECO:0008006" key="3">
    <source>
        <dbReference type="Google" id="ProtNLM"/>
    </source>
</evidence>
<comment type="caution">
    <text evidence="1">The sequence shown here is derived from an EMBL/GenBank/DDBJ whole genome shotgun (WGS) entry which is preliminary data.</text>
</comment>
<organism evidence="1 2">
    <name type="scientific">Salinactinospora qingdaonensis</name>
    <dbReference type="NCBI Taxonomy" id="702744"/>
    <lineage>
        <taxon>Bacteria</taxon>
        <taxon>Bacillati</taxon>
        <taxon>Actinomycetota</taxon>
        <taxon>Actinomycetes</taxon>
        <taxon>Streptosporangiales</taxon>
        <taxon>Nocardiopsidaceae</taxon>
        <taxon>Salinactinospora</taxon>
    </lineage>
</organism>
<evidence type="ECO:0000313" key="1">
    <source>
        <dbReference type="EMBL" id="GAA3762840.1"/>
    </source>
</evidence>
<name>A0ABP7GK98_9ACTN</name>
<dbReference type="SUPFAM" id="SSF103032">
    <property type="entry name" value="Hypothetical protein YwqG"/>
    <property type="match status" value="1"/>
</dbReference>
<dbReference type="EMBL" id="BAABDD010000037">
    <property type="protein sequence ID" value="GAA3762840.1"/>
    <property type="molecule type" value="Genomic_DNA"/>
</dbReference>
<sequence>MTRHTPPRPVDVEKLFPELMPWRRETLRLHPRTGEPSCYDNSVGGPLLWPAEEPWPVCTEEHYTFDDGTPSEAEVSLVPIVQLHQADAPGVAFPPGCDLLQVLWCPFNHGELFCPLPRVYWRAAGDVGAVHPTPAAPADAEENHVADPCVVHPEQVTEYPSHDLPNELATSLEQRFDRLEEETGWFYYHHLADAPGIKVGGYPGWTQDPVWPDCTSCGQAMEHLLTVASGEFDGSSWFTWLPVEDRPAAESDAPLFDSETASAAVDSPGLTLGDMGGVYIFECRSCPERPIDHWFDCS</sequence>
<dbReference type="Gene3D" id="2.30.320.10">
    <property type="entry name" value="YwqG-like"/>
    <property type="match status" value="1"/>
</dbReference>
<protein>
    <recommendedName>
        <fullName evidence="3">DUF1963 domain-containing protein</fullName>
    </recommendedName>
</protein>
<evidence type="ECO:0000313" key="2">
    <source>
        <dbReference type="Proteomes" id="UP001500908"/>
    </source>
</evidence>
<dbReference type="InterPro" id="IPR035948">
    <property type="entry name" value="YwqG-like_sf"/>
</dbReference>
<reference evidence="2" key="1">
    <citation type="journal article" date="2019" name="Int. J. Syst. Evol. Microbiol.">
        <title>The Global Catalogue of Microorganisms (GCM) 10K type strain sequencing project: providing services to taxonomists for standard genome sequencing and annotation.</title>
        <authorList>
            <consortium name="The Broad Institute Genomics Platform"/>
            <consortium name="The Broad Institute Genome Sequencing Center for Infectious Disease"/>
            <person name="Wu L."/>
            <person name="Ma J."/>
        </authorList>
    </citation>
    <scope>NUCLEOTIDE SEQUENCE [LARGE SCALE GENOMIC DNA]</scope>
    <source>
        <strain evidence="2">JCM 17137</strain>
    </source>
</reference>
<keyword evidence="2" id="KW-1185">Reference proteome</keyword>
<dbReference type="Proteomes" id="UP001500908">
    <property type="component" value="Unassembled WGS sequence"/>
</dbReference>
<gene>
    <name evidence="1" type="ORF">GCM10022402_45490</name>
</gene>
<proteinExistence type="predicted"/>